<dbReference type="Proteomes" id="UP001164745">
    <property type="component" value="Chromosome"/>
</dbReference>
<evidence type="ECO:0000313" key="8">
    <source>
        <dbReference type="EMBL" id="WAM32733.1"/>
    </source>
</evidence>
<proteinExistence type="inferred from homology"/>
<dbReference type="EMBL" id="CP113864">
    <property type="protein sequence ID" value="WAM32733.1"/>
    <property type="molecule type" value="Genomic_DNA"/>
</dbReference>
<evidence type="ECO:0000313" key="9">
    <source>
        <dbReference type="Proteomes" id="UP001164745"/>
    </source>
</evidence>
<evidence type="ECO:0000259" key="7">
    <source>
        <dbReference type="Pfam" id="PF00892"/>
    </source>
</evidence>
<protein>
    <submittedName>
        <fullName evidence="8">DMT family transporter</fullName>
    </submittedName>
</protein>
<feature type="transmembrane region" description="Helical" evidence="6">
    <location>
        <begin position="39"/>
        <end position="61"/>
    </location>
</feature>
<gene>
    <name evidence="8" type="ORF">OTJ99_002048</name>
</gene>
<evidence type="ECO:0000256" key="4">
    <source>
        <dbReference type="ARBA" id="ARBA00022989"/>
    </source>
</evidence>
<feature type="transmembrane region" description="Helical" evidence="6">
    <location>
        <begin position="6"/>
        <end position="27"/>
    </location>
</feature>
<dbReference type="PANTHER" id="PTHR32322">
    <property type="entry name" value="INNER MEMBRANE TRANSPORTER"/>
    <property type="match status" value="1"/>
</dbReference>
<evidence type="ECO:0000256" key="5">
    <source>
        <dbReference type="ARBA" id="ARBA00023136"/>
    </source>
</evidence>
<evidence type="ECO:0000256" key="3">
    <source>
        <dbReference type="ARBA" id="ARBA00022692"/>
    </source>
</evidence>
<comment type="subcellular location">
    <subcellularLocation>
        <location evidence="1">Membrane</location>
        <topology evidence="1">Multi-pass membrane protein</topology>
    </subcellularLocation>
</comment>
<keyword evidence="4 6" id="KW-1133">Transmembrane helix</keyword>
<dbReference type="Pfam" id="PF00892">
    <property type="entry name" value="EamA"/>
    <property type="match status" value="1"/>
</dbReference>
<evidence type="ECO:0000256" key="6">
    <source>
        <dbReference type="SAM" id="Phobius"/>
    </source>
</evidence>
<feature type="transmembrane region" description="Helical" evidence="6">
    <location>
        <begin position="67"/>
        <end position="89"/>
    </location>
</feature>
<dbReference type="InterPro" id="IPR000620">
    <property type="entry name" value="EamA_dom"/>
</dbReference>
<keyword evidence="3 6" id="KW-0812">Transmembrane</keyword>
<dbReference type="Gene3D" id="1.10.3730.20">
    <property type="match status" value="1"/>
</dbReference>
<keyword evidence="5 6" id="KW-0472">Membrane</keyword>
<feature type="transmembrane region" description="Helical" evidence="6">
    <location>
        <begin position="101"/>
        <end position="123"/>
    </location>
</feature>
<dbReference type="RefSeq" id="WP_235375017.1">
    <property type="nucleotide sequence ID" value="NZ_CP113864.1"/>
</dbReference>
<dbReference type="PANTHER" id="PTHR32322:SF2">
    <property type="entry name" value="EAMA DOMAIN-CONTAINING PROTEIN"/>
    <property type="match status" value="1"/>
</dbReference>
<evidence type="ECO:0000256" key="1">
    <source>
        <dbReference type="ARBA" id="ARBA00004141"/>
    </source>
</evidence>
<feature type="domain" description="EamA" evidence="7">
    <location>
        <begin position="2"/>
        <end position="112"/>
    </location>
</feature>
<evidence type="ECO:0000256" key="2">
    <source>
        <dbReference type="ARBA" id="ARBA00007362"/>
    </source>
</evidence>
<comment type="similarity">
    <text evidence="2">Belongs to the EamA transporter family.</text>
</comment>
<dbReference type="SUPFAM" id="SSF103481">
    <property type="entry name" value="Multidrug resistance efflux transporter EmrE"/>
    <property type="match status" value="1"/>
</dbReference>
<dbReference type="InterPro" id="IPR037185">
    <property type="entry name" value="EmrE-like"/>
</dbReference>
<dbReference type="InterPro" id="IPR050638">
    <property type="entry name" value="AA-Vitamin_Transporters"/>
</dbReference>
<organism evidence="8 9">
    <name type="scientific">Caldicellulosiruptor naganoensis</name>
    <dbReference type="NCBI Taxonomy" id="29324"/>
    <lineage>
        <taxon>Bacteria</taxon>
        <taxon>Bacillati</taxon>
        <taxon>Bacillota</taxon>
        <taxon>Bacillota incertae sedis</taxon>
        <taxon>Caldicellulosiruptorales</taxon>
        <taxon>Caldicellulosiruptoraceae</taxon>
        <taxon>Caldicellulosiruptor</taxon>
    </lineage>
</organism>
<sequence>MVNPYQLNLIKFFFGGLILLPIAIKNLQDKKIKLSKRDIFFLALIGIVNVVIRMSCLQLGINITRKASLAAVIFSSNPLFVALSAHFILNERLNIRKIIGMIIGIGGIVIVFYKDLSLAKILLREFFL</sequence>
<keyword evidence="9" id="KW-1185">Reference proteome</keyword>
<accession>A0ABY7BIP7</accession>
<name>A0ABY7BIP7_9FIRM</name>
<reference evidence="8" key="1">
    <citation type="submission" date="2022-12" db="EMBL/GenBank/DDBJ databases">
        <authorList>
            <person name="Bing R.G."/>
            <person name="Willard D.J."/>
            <person name="Manesh M.J.H."/>
            <person name="Laemthong T."/>
            <person name="Crosby J.R."/>
            <person name="Kelly R.M."/>
        </authorList>
    </citation>
    <scope>NUCLEOTIDE SEQUENCE</scope>
    <source>
        <strain evidence="8">DSM 8991</strain>
    </source>
</reference>